<feature type="transmembrane region" description="Helical" evidence="1">
    <location>
        <begin position="33"/>
        <end position="54"/>
    </location>
</feature>
<keyword evidence="1" id="KW-0812">Transmembrane</keyword>
<dbReference type="Proteomes" id="UP001211907">
    <property type="component" value="Unassembled WGS sequence"/>
</dbReference>
<feature type="domain" description="ABC1 atypical kinase-like" evidence="2">
    <location>
        <begin position="211"/>
        <end position="498"/>
    </location>
</feature>
<name>A0AAD5TC53_9FUNG</name>
<sequence length="605" mass="67279">MRRIIGIFATQNRPFPFTLRHPFIRIRTRTQTVVSGIGFGLGFGLSASVAISALSGKFKPENLLNCENYVAAASDDLVLAKECVLLAGSVESTKLWKPVGVFVWLLFGNRHKLLITTESIGDERDWFLNLATKTFSTAGPIFIKLCQWASMRQDLFHPSVCAAFSHLQSHSPRHSFPETVVQVEKMLNDPDSGFLLLRTGKNNNASKSKALKISDVFERFDETPVGVGAVAQVHRAKIRPQYFSADERNHANTDVAVKVLHPNISTLIEMDLILAQGFGRIIAYLVPGSKYLAINEEIETFARMMRKQMDLRVEFENLVQFRRNFLESEVSGEKALPISFPKPLFRKHQSILIEEYCAGVPFSLITELGTCAYDEDLILIGLPAFIVELMIMKHNFVHADLHAGNILLAFKNGQDWASEQTYESLKKSGNRSPNSKTTVAITQKNRQEILKDLKNNGYLPHLIFLDVGLTGQLSSNNLENMRLLLAAALDGNGEKMADLFMTRCRDPSVVVDASGARQKMKKMIGDLGLHHGHNTGAVLPLSKLKSGEVLKKAADFFREHRIGLEGDWIGLFVAAVLVEGIARSMGGDVDILEVLVDEIPDGFNF</sequence>
<dbReference type="PANTHER" id="PTHR45890:SF1">
    <property type="entry name" value="AARF DOMAIN CONTAINING KINASE 2"/>
    <property type="match status" value="1"/>
</dbReference>
<evidence type="ECO:0000313" key="3">
    <source>
        <dbReference type="EMBL" id="KAJ3141898.1"/>
    </source>
</evidence>
<gene>
    <name evidence="3" type="ORF">HK100_005812</name>
</gene>
<evidence type="ECO:0000256" key="1">
    <source>
        <dbReference type="SAM" id="Phobius"/>
    </source>
</evidence>
<dbReference type="EMBL" id="JADGJH010000027">
    <property type="protein sequence ID" value="KAJ3141898.1"/>
    <property type="molecule type" value="Genomic_DNA"/>
</dbReference>
<dbReference type="InterPro" id="IPR011009">
    <property type="entry name" value="Kinase-like_dom_sf"/>
</dbReference>
<dbReference type="Pfam" id="PF03109">
    <property type="entry name" value="ABC1"/>
    <property type="match status" value="1"/>
</dbReference>
<evidence type="ECO:0000259" key="2">
    <source>
        <dbReference type="Pfam" id="PF03109"/>
    </source>
</evidence>
<keyword evidence="1" id="KW-1133">Transmembrane helix</keyword>
<dbReference type="GO" id="GO:0005739">
    <property type="term" value="C:mitochondrion"/>
    <property type="evidence" value="ECO:0007669"/>
    <property type="project" value="TreeGrafter"/>
</dbReference>
<organism evidence="3 4">
    <name type="scientific">Physocladia obscura</name>
    <dbReference type="NCBI Taxonomy" id="109957"/>
    <lineage>
        <taxon>Eukaryota</taxon>
        <taxon>Fungi</taxon>
        <taxon>Fungi incertae sedis</taxon>
        <taxon>Chytridiomycota</taxon>
        <taxon>Chytridiomycota incertae sedis</taxon>
        <taxon>Chytridiomycetes</taxon>
        <taxon>Chytridiales</taxon>
        <taxon>Chytriomycetaceae</taxon>
        <taxon>Physocladia</taxon>
    </lineage>
</organism>
<dbReference type="InterPro" id="IPR052402">
    <property type="entry name" value="ADCK_kinase"/>
</dbReference>
<dbReference type="PANTHER" id="PTHR45890">
    <property type="entry name" value="AARF DOMAIN CONTAINING KINASE 2 (PREDICTED)"/>
    <property type="match status" value="1"/>
</dbReference>
<keyword evidence="4" id="KW-1185">Reference proteome</keyword>
<reference evidence="3" key="1">
    <citation type="submission" date="2020-05" db="EMBL/GenBank/DDBJ databases">
        <title>Phylogenomic resolution of chytrid fungi.</title>
        <authorList>
            <person name="Stajich J.E."/>
            <person name="Amses K."/>
            <person name="Simmons R."/>
            <person name="Seto K."/>
            <person name="Myers J."/>
            <person name="Bonds A."/>
            <person name="Quandt C.A."/>
            <person name="Barry K."/>
            <person name="Liu P."/>
            <person name="Grigoriev I."/>
            <person name="Longcore J.E."/>
            <person name="James T.Y."/>
        </authorList>
    </citation>
    <scope>NUCLEOTIDE SEQUENCE</scope>
    <source>
        <strain evidence="3">JEL0513</strain>
    </source>
</reference>
<protein>
    <recommendedName>
        <fullName evidence="2">ABC1 atypical kinase-like domain-containing protein</fullName>
    </recommendedName>
</protein>
<keyword evidence="1" id="KW-0472">Membrane</keyword>
<comment type="caution">
    <text evidence="3">The sequence shown here is derived from an EMBL/GenBank/DDBJ whole genome shotgun (WGS) entry which is preliminary data.</text>
</comment>
<evidence type="ECO:0000313" key="4">
    <source>
        <dbReference type="Proteomes" id="UP001211907"/>
    </source>
</evidence>
<dbReference type="SUPFAM" id="SSF56112">
    <property type="entry name" value="Protein kinase-like (PK-like)"/>
    <property type="match status" value="1"/>
</dbReference>
<dbReference type="AlphaFoldDB" id="A0AAD5TC53"/>
<accession>A0AAD5TC53</accession>
<dbReference type="InterPro" id="IPR004147">
    <property type="entry name" value="ABC1_dom"/>
</dbReference>
<proteinExistence type="predicted"/>